<dbReference type="InterPro" id="IPR014813">
    <property type="entry name" value="Gnl3_N_dom"/>
</dbReference>
<keyword evidence="9" id="KW-1185">Reference proteome</keyword>
<feature type="domain" description="Guanine nucleotide-binding protein-like 3 N-terminal" evidence="7">
    <location>
        <begin position="26"/>
        <end position="69"/>
    </location>
</feature>
<proteinExistence type="predicted"/>
<dbReference type="OrthoDB" id="10266128at2759"/>
<dbReference type="STRING" id="231916.A0A409YBU9"/>
<keyword evidence="4" id="KW-0539">Nucleus</keyword>
<evidence type="ECO:0000259" key="6">
    <source>
        <dbReference type="Pfam" id="PF01926"/>
    </source>
</evidence>
<sequence>MEKQYVFSAKFSHELCVSTIRPCLEKPKDPGIPNEFPYKDQILAEVAEQRRLAAEEKQRKKEEKQRALAKARAIARGEEFEDSDQEQENASQAGGDEVEEQTAGKKDLNVGAESIASLSAKLINAQLKPRPKPEAEAEDDNEDDDVPVLINRDYPHLKSVLEKADVVLEVLDSRDPLAFRSQCIEEAVKKMGKELLLVLNKIDASPREAVASWSEHLRGHRPTFLFRSATSFLPEILSPPQQTQAKKGKGKARIPADDSLGAEPLLACLSHLAEKKQDDEPLVVAVVGVTNVGKSSLVNSLLKRAALPVYTLASSTRGPSTTELPQEVSLEAQDQKITFIDTPGLSFTPDEGVDGSILEERRSRDILLRSKGRIDRLKDPNPPVIHIVSRASTEDLMLLYSLPAFTRGDPTAFLSGVARANQLVKKKGDLDLTGAARVVLRDWNTGKFSHYTTPPALAASSSNAAAIPAESSAKSDSQDVESTFASFVAQLYSKADEGILAALPTRKERRKQGGLVKLSAGAIDERQVDLEGDWPGNEGEESDDDDDDDEGEAAFEGMDVDEEEEEGEEESQSEGAEEESGEEVDSAEEEEDEEEKLTPPPLPQSKKDKRKRELEALSVERPSKKVAFSAPSKRRSQADFKMTGGAARQSALASGSLQKPIKSALASPKKTQDKPVRLPKAALKAASKTKNASLSKATAAPHGTSSENKGKVANISAKKVKGQDGGASNGPEAYDFGKFFH</sequence>
<keyword evidence="3" id="KW-0342">GTP-binding</keyword>
<evidence type="ECO:0000256" key="2">
    <source>
        <dbReference type="ARBA" id="ARBA00022741"/>
    </source>
</evidence>
<comment type="subcellular location">
    <subcellularLocation>
        <location evidence="1">Nucleus</location>
    </subcellularLocation>
</comment>
<protein>
    <recommendedName>
        <fullName evidence="10">CP-type G domain-containing protein</fullName>
    </recommendedName>
</protein>
<reference evidence="8 9" key="1">
    <citation type="journal article" date="2018" name="Evol. Lett.">
        <title>Horizontal gene cluster transfer increased hallucinogenic mushroom diversity.</title>
        <authorList>
            <person name="Reynolds H.T."/>
            <person name="Vijayakumar V."/>
            <person name="Gluck-Thaler E."/>
            <person name="Korotkin H.B."/>
            <person name="Matheny P.B."/>
            <person name="Slot J.C."/>
        </authorList>
    </citation>
    <scope>NUCLEOTIDE SEQUENCE [LARGE SCALE GENOMIC DNA]</scope>
    <source>
        <strain evidence="8 9">SRW20</strain>
    </source>
</reference>
<evidence type="ECO:0000256" key="1">
    <source>
        <dbReference type="ARBA" id="ARBA00004123"/>
    </source>
</evidence>
<dbReference type="PANTHER" id="PTHR11089:SF30">
    <property type="entry name" value="GUANINE NUCLEOTIDE-BINDING PROTEIN-LIKE 3 HOMOLOG"/>
    <property type="match status" value="1"/>
</dbReference>
<comment type="caution">
    <text evidence="8">The sequence shown here is derived from an EMBL/GenBank/DDBJ whole genome shotgun (WGS) entry which is preliminary data.</text>
</comment>
<gene>
    <name evidence="8" type="ORF">CVT26_009875</name>
</gene>
<dbReference type="GO" id="GO:0005730">
    <property type="term" value="C:nucleolus"/>
    <property type="evidence" value="ECO:0007669"/>
    <property type="project" value="TreeGrafter"/>
</dbReference>
<dbReference type="Proteomes" id="UP000284706">
    <property type="component" value="Unassembled WGS sequence"/>
</dbReference>
<feature type="domain" description="G" evidence="6">
    <location>
        <begin position="284"/>
        <end position="362"/>
    </location>
</feature>
<dbReference type="GO" id="GO:0005525">
    <property type="term" value="F:GTP binding"/>
    <property type="evidence" value="ECO:0007669"/>
    <property type="project" value="UniProtKB-KW"/>
</dbReference>
<dbReference type="InterPro" id="IPR023179">
    <property type="entry name" value="GTP-bd_ortho_bundle_sf"/>
</dbReference>
<evidence type="ECO:0000256" key="5">
    <source>
        <dbReference type="SAM" id="MobiDB-lite"/>
    </source>
</evidence>
<accession>A0A409YBU9</accession>
<feature type="region of interest" description="Disordered" evidence="5">
    <location>
        <begin position="125"/>
        <end position="146"/>
    </location>
</feature>
<dbReference type="InParanoid" id="A0A409YBU9"/>
<dbReference type="Pfam" id="PF01926">
    <property type="entry name" value="MMR_HSR1"/>
    <property type="match status" value="1"/>
</dbReference>
<dbReference type="Gene3D" id="1.10.1580.10">
    <property type="match status" value="1"/>
</dbReference>
<organism evidence="8 9">
    <name type="scientific">Gymnopilus dilepis</name>
    <dbReference type="NCBI Taxonomy" id="231916"/>
    <lineage>
        <taxon>Eukaryota</taxon>
        <taxon>Fungi</taxon>
        <taxon>Dikarya</taxon>
        <taxon>Basidiomycota</taxon>
        <taxon>Agaricomycotina</taxon>
        <taxon>Agaricomycetes</taxon>
        <taxon>Agaricomycetidae</taxon>
        <taxon>Agaricales</taxon>
        <taxon>Agaricineae</taxon>
        <taxon>Hymenogastraceae</taxon>
        <taxon>Gymnopilus</taxon>
    </lineage>
</organism>
<dbReference type="SUPFAM" id="SSF52540">
    <property type="entry name" value="P-loop containing nucleoside triphosphate hydrolases"/>
    <property type="match status" value="1"/>
</dbReference>
<evidence type="ECO:0000313" key="8">
    <source>
        <dbReference type="EMBL" id="PPR00486.1"/>
    </source>
</evidence>
<dbReference type="EMBL" id="NHYE01001005">
    <property type="protein sequence ID" value="PPR00486.1"/>
    <property type="molecule type" value="Genomic_DNA"/>
</dbReference>
<name>A0A409YBU9_9AGAR</name>
<evidence type="ECO:0008006" key="10">
    <source>
        <dbReference type="Google" id="ProtNLM"/>
    </source>
</evidence>
<dbReference type="PANTHER" id="PTHR11089">
    <property type="entry name" value="GTP-BINDING PROTEIN-RELATED"/>
    <property type="match status" value="1"/>
</dbReference>
<dbReference type="InterPro" id="IPR027417">
    <property type="entry name" value="P-loop_NTPase"/>
</dbReference>
<feature type="compositionally biased region" description="Basic and acidic residues" evidence="5">
    <location>
        <begin position="52"/>
        <end position="66"/>
    </location>
</feature>
<dbReference type="Gene3D" id="3.40.50.300">
    <property type="entry name" value="P-loop containing nucleotide triphosphate hydrolases"/>
    <property type="match status" value="1"/>
</dbReference>
<feature type="compositionally biased region" description="Acidic residues" evidence="5">
    <location>
        <begin position="538"/>
        <end position="595"/>
    </location>
</feature>
<evidence type="ECO:0000256" key="3">
    <source>
        <dbReference type="ARBA" id="ARBA00023134"/>
    </source>
</evidence>
<evidence type="ECO:0000259" key="7">
    <source>
        <dbReference type="Pfam" id="PF08701"/>
    </source>
</evidence>
<feature type="compositionally biased region" description="Acidic residues" evidence="5">
    <location>
        <begin position="136"/>
        <end position="146"/>
    </location>
</feature>
<dbReference type="InterPro" id="IPR006073">
    <property type="entry name" value="GTP-bd"/>
</dbReference>
<dbReference type="AlphaFoldDB" id="A0A409YBU9"/>
<feature type="region of interest" description="Disordered" evidence="5">
    <location>
        <begin position="524"/>
        <end position="741"/>
    </location>
</feature>
<evidence type="ECO:0000313" key="9">
    <source>
        <dbReference type="Proteomes" id="UP000284706"/>
    </source>
</evidence>
<feature type="region of interest" description="Disordered" evidence="5">
    <location>
        <begin position="52"/>
        <end position="109"/>
    </location>
</feature>
<dbReference type="InterPro" id="IPR050755">
    <property type="entry name" value="TRAFAC_YlqF/YawG_RiboMat"/>
</dbReference>
<evidence type="ECO:0000256" key="4">
    <source>
        <dbReference type="ARBA" id="ARBA00023242"/>
    </source>
</evidence>
<dbReference type="Pfam" id="PF08701">
    <property type="entry name" value="GN3L_Grn1"/>
    <property type="match status" value="1"/>
</dbReference>
<keyword evidence="2" id="KW-0547">Nucleotide-binding</keyword>